<organism evidence="2 3">
    <name type="scientific">Leucobacter chromiireducens subsp. solipictus</name>
    <dbReference type="NCBI Taxonomy" id="398235"/>
    <lineage>
        <taxon>Bacteria</taxon>
        <taxon>Bacillati</taxon>
        <taxon>Actinomycetota</taxon>
        <taxon>Actinomycetes</taxon>
        <taxon>Micrococcales</taxon>
        <taxon>Microbacteriaceae</taxon>
        <taxon>Leucobacter</taxon>
    </lineage>
</organism>
<dbReference type="InterPro" id="IPR006119">
    <property type="entry name" value="Resolv_N"/>
</dbReference>
<evidence type="ECO:0000313" key="3">
    <source>
        <dbReference type="Proteomes" id="UP001645859"/>
    </source>
</evidence>
<name>A0ABS1SK25_9MICO</name>
<comment type="caution">
    <text evidence="2">The sequence shown here is derived from an EMBL/GenBank/DDBJ whole genome shotgun (WGS) entry which is preliminary data.</text>
</comment>
<dbReference type="RefSeq" id="WP_202344923.1">
    <property type="nucleotide sequence ID" value="NZ_BAAAPI010000003.1"/>
</dbReference>
<dbReference type="Pfam" id="PF00239">
    <property type="entry name" value="Resolvase"/>
    <property type="match status" value="1"/>
</dbReference>
<reference evidence="2 3" key="1">
    <citation type="submission" date="2018-09" db="EMBL/GenBank/DDBJ databases">
        <title>Comparative genomics of Leucobacter spp.</title>
        <authorList>
            <person name="Reis A.C."/>
            <person name="Kolvenbach B.A."/>
            <person name="Corvini P.F.X."/>
            <person name="Nunes O.C."/>
        </authorList>
    </citation>
    <scope>NUCLEOTIDE SEQUENCE [LARGE SCALE GENOMIC DNA]</scope>
    <source>
        <strain evidence="2 3">TAN 31504</strain>
    </source>
</reference>
<evidence type="ECO:0000259" key="1">
    <source>
        <dbReference type="SMART" id="SM00857"/>
    </source>
</evidence>
<gene>
    <name evidence="2" type="ORF">D3230_10110</name>
</gene>
<dbReference type="EMBL" id="QYAC01000005">
    <property type="protein sequence ID" value="MBL3679638.1"/>
    <property type="molecule type" value="Genomic_DNA"/>
</dbReference>
<accession>A0ABS1SK25</accession>
<proteinExistence type="predicted"/>
<dbReference type="SMART" id="SM00857">
    <property type="entry name" value="Resolvase"/>
    <property type="match status" value="1"/>
</dbReference>
<dbReference type="SUPFAM" id="SSF53041">
    <property type="entry name" value="Resolvase-like"/>
    <property type="match status" value="1"/>
</dbReference>
<protein>
    <recommendedName>
        <fullName evidence="1">Resolvase/invertase-type recombinase catalytic domain-containing protein</fullName>
    </recommendedName>
</protein>
<feature type="domain" description="Resolvase/invertase-type recombinase catalytic" evidence="1">
    <location>
        <begin position="5"/>
        <end position="136"/>
    </location>
</feature>
<dbReference type="InterPro" id="IPR036162">
    <property type="entry name" value="Resolvase-like_N_sf"/>
</dbReference>
<evidence type="ECO:0000313" key="2">
    <source>
        <dbReference type="EMBL" id="MBL3679638.1"/>
    </source>
</evidence>
<keyword evidence="3" id="KW-1185">Reference proteome</keyword>
<dbReference type="Gene3D" id="3.40.50.1390">
    <property type="entry name" value="Resolvase, N-terminal catalytic domain"/>
    <property type="match status" value="1"/>
</dbReference>
<sequence>MAHQDYGYMHLDYSDERPEQRAEALGSVTVFCDYGPRHDTARVNLNRMLAATQAGDFIFVDRIDRIADSVSDFYDLLLFLKERGVGFEALEDAFILKPATGADGHAVNRKDSWPAQVPDESLELIGRMAALERGTSMKGPRGFAFDFATMHETDPLLSLERVLGAEQQLAAGVPLARIATALRVTAVELFKALRRDNEYASYLKR</sequence>
<dbReference type="Proteomes" id="UP001645859">
    <property type="component" value="Unassembled WGS sequence"/>
</dbReference>